<dbReference type="EMBL" id="LSSK01000855">
    <property type="protein sequence ID" value="OMH81629.1"/>
    <property type="molecule type" value="Genomic_DNA"/>
</dbReference>
<keyword evidence="2 4" id="KW-0863">Zinc-finger</keyword>
<dbReference type="Proteomes" id="UP000188320">
    <property type="component" value="Unassembled WGS sequence"/>
</dbReference>
<evidence type="ECO:0000313" key="8">
    <source>
        <dbReference type="Proteomes" id="UP000188320"/>
    </source>
</evidence>
<dbReference type="GO" id="GO:0008270">
    <property type="term" value="F:zinc ion binding"/>
    <property type="evidence" value="ECO:0007669"/>
    <property type="project" value="UniProtKB-KW"/>
</dbReference>
<organism evidence="7 8">
    <name type="scientific">Zancudomyces culisetae</name>
    <name type="common">Gut fungus</name>
    <name type="synonym">Smittium culisetae</name>
    <dbReference type="NCBI Taxonomy" id="1213189"/>
    <lineage>
        <taxon>Eukaryota</taxon>
        <taxon>Fungi</taxon>
        <taxon>Fungi incertae sedis</taxon>
        <taxon>Zoopagomycota</taxon>
        <taxon>Kickxellomycotina</taxon>
        <taxon>Harpellomycetes</taxon>
        <taxon>Harpellales</taxon>
        <taxon>Legeriomycetaceae</taxon>
        <taxon>Zancudomyces</taxon>
    </lineage>
</organism>
<keyword evidence="8" id="KW-1185">Reference proteome</keyword>
<dbReference type="SUPFAM" id="SSF90229">
    <property type="entry name" value="CCCH zinc finger"/>
    <property type="match status" value="1"/>
</dbReference>
<dbReference type="AlphaFoldDB" id="A0A1R1PL19"/>
<dbReference type="Gene3D" id="4.10.1000.10">
    <property type="entry name" value="Zinc finger, CCCH-type"/>
    <property type="match status" value="1"/>
</dbReference>
<reference evidence="8" key="1">
    <citation type="submission" date="2017-01" db="EMBL/GenBank/DDBJ databases">
        <authorList>
            <person name="Wang Y."/>
            <person name="White M."/>
            <person name="Kvist S."/>
            <person name="Moncalvo J.-M."/>
        </authorList>
    </citation>
    <scope>NUCLEOTIDE SEQUENCE [LARGE SCALE GENOMIC DNA]</scope>
    <source>
        <strain evidence="8">COL-18-3</strain>
    </source>
</reference>
<evidence type="ECO:0000259" key="6">
    <source>
        <dbReference type="PROSITE" id="PS50103"/>
    </source>
</evidence>
<dbReference type="OrthoDB" id="5593091at2759"/>
<evidence type="ECO:0000256" key="2">
    <source>
        <dbReference type="ARBA" id="ARBA00022771"/>
    </source>
</evidence>
<dbReference type="PROSITE" id="PS50103">
    <property type="entry name" value="ZF_C3H1"/>
    <property type="match status" value="2"/>
</dbReference>
<keyword evidence="1 4" id="KW-0479">Metal-binding</keyword>
<dbReference type="InterPro" id="IPR036855">
    <property type="entry name" value="Znf_CCCH_sf"/>
</dbReference>
<dbReference type="SMART" id="SM00356">
    <property type="entry name" value="ZnF_C3H1"/>
    <property type="match status" value="2"/>
</dbReference>
<protein>
    <submittedName>
        <fullName evidence="7">Putative cleavage and polyadenylation specificity factor subunit 4-like protein</fullName>
    </submittedName>
</protein>
<dbReference type="InterPro" id="IPR000571">
    <property type="entry name" value="Znf_CCCH"/>
</dbReference>
<feature type="compositionally biased region" description="Polar residues" evidence="5">
    <location>
        <begin position="106"/>
        <end position="116"/>
    </location>
</feature>
<name>A0A1R1PL19_ZANCU</name>
<feature type="zinc finger region" description="C3H1-type" evidence="4">
    <location>
        <begin position="396"/>
        <end position="422"/>
    </location>
</feature>
<gene>
    <name evidence="7" type="ORF">AX774_g4912</name>
</gene>
<keyword evidence="3 4" id="KW-0862">Zinc</keyword>
<feature type="region of interest" description="Disordered" evidence="5">
    <location>
        <begin position="499"/>
        <end position="550"/>
    </location>
</feature>
<accession>A0A1R1PL19</accession>
<evidence type="ECO:0000256" key="1">
    <source>
        <dbReference type="ARBA" id="ARBA00022723"/>
    </source>
</evidence>
<sequence>MLASIKLDSDIIEKYINETLLDSSIPKSEKKEIIKEYLVEPKLEQVANEIIDRFSEGTLKITNNASNDGRAELLTTQTTPKYTRKGLSFSKRSNLERVFSYKGAPSANTNTGNDNPSGYFETPKSKRNNSLLQQGLGKYDDSQTHLSDSSRLAGAGCFGGGVNSVGYEGILKDHIYSEGFVDSTIGTHTEVSRHGVAGGNMLSGITEFGNIGGNNISSMGLAGNLCNDFGGMIGENSGSFAGGSSYPLYSPDNAATGNTYYGTDYRINNSTISGANIVEGEMFGNMGAVPVDEPDNVTYTDEEIIARVFSTIDEDVIWEAFLTSEFDTMSVLGLLLATADVNQTLLHPSLTIAAAANVAGITSSTSTPNNRSTISSSTHIPGSQAQASQMYHQMYSPNKRMCKFYIRGECYRSDCRFSHDIGSYICRYWLRGACIKDGHCEFLHEWPVALLSSLKSNEKLLSIKKDSSSKLPSPPRLTKEDFPSLSAVSASTSTSASTLTSASSTLPSSQSFPPLTSTTSPKNSIVGIPIGMKSKKKQQNSKKKKTKGTPLPLQLQIQKDSFPNLGSKNNIETLSTNMDTHGPISPTITVASPITFANITATTTTTTTTEIPASSSISYDSKKNSSYFYVNKNNADFLHTQFKKKFPSFPSLNPIEAPDNELFAEYYGHVDHAKGVANQRNSLLTKAQSAYLLNDTNTAGSLALKCLELNQKACDCYRLACTALYEATKASSAYPMLCVYGLNSAVSIELVKSCIDDLSMPRNGITTTTHLFVITSDSFSSTTTPSIVFYELIEFLETGGYRYRDYSIDNCFGLVGIQI</sequence>
<evidence type="ECO:0000256" key="5">
    <source>
        <dbReference type="SAM" id="MobiDB-lite"/>
    </source>
</evidence>
<feature type="zinc finger region" description="C3H1-type" evidence="4">
    <location>
        <begin position="425"/>
        <end position="447"/>
    </location>
</feature>
<feature type="compositionally biased region" description="Basic residues" evidence="5">
    <location>
        <begin position="533"/>
        <end position="547"/>
    </location>
</feature>
<evidence type="ECO:0000256" key="3">
    <source>
        <dbReference type="ARBA" id="ARBA00022833"/>
    </source>
</evidence>
<feature type="domain" description="C3H1-type" evidence="6">
    <location>
        <begin position="396"/>
        <end position="422"/>
    </location>
</feature>
<proteinExistence type="predicted"/>
<feature type="region of interest" description="Disordered" evidence="5">
    <location>
        <begin position="102"/>
        <end position="125"/>
    </location>
</feature>
<feature type="compositionally biased region" description="Low complexity" evidence="5">
    <location>
        <begin position="499"/>
        <end position="520"/>
    </location>
</feature>
<feature type="region of interest" description="Disordered" evidence="5">
    <location>
        <begin position="465"/>
        <end position="484"/>
    </location>
</feature>
<feature type="domain" description="C3H1-type" evidence="6">
    <location>
        <begin position="425"/>
        <end position="447"/>
    </location>
</feature>
<evidence type="ECO:0000313" key="7">
    <source>
        <dbReference type="EMBL" id="OMH81629.1"/>
    </source>
</evidence>
<evidence type="ECO:0000256" key="4">
    <source>
        <dbReference type="PROSITE-ProRule" id="PRU00723"/>
    </source>
</evidence>
<comment type="caution">
    <text evidence="7">The sequence shown here is derived from an EMBL/GenBank/DDBJ whole genome shotgun (WGS) entry which is preliminary data.</text>
</comment>
<feature type="compositionally biased region" description="Low complexity" evidence="5">
    <location>
        <begin position="363"/>
        <end position="378"/>
    </location>
</feature>
<feature type="region of interest" description="Disordered" evidence="5">
    <location>
        <begin position="363"/>
        <end position="382"/>
    </location>
</feature>